<dbReference type="AlphaFoldDB" id="A0A0U5BE83"/>
<dbReference type="OrthoDB" id="3265533at2"/>
<reference evidence="4 5" key="2">
    <citation type="submission" date="2016-01" db="EMBL/GenBank/DDBJ databases">
        <title>Microcella alkaliphila JAM AC0309 whole genome shotgun sequence.</title>
        <authorList>
            <person name="Kurata A."/>
            <person name="Hirose Y."/>
            <person name="Kishimoto N."/>
            <person name="Kobayashi T."/>
        </authorList>
    </citation>
    <scope>NUCLEOTIDE SEQUENCE [LARGE SCALE GENOMIC DNA]</scope>
    <source>
        <strain evidence="4 5">JAM AC0309</strain>
    </source>
</reference>
<evidence type="ECO:0000256" key="2">
    <source>
        <dbReference type="SAM" id="Phobius"/>
    </source>
</evidence>
<name>A0A0U5BE83_9MICO</name>
<feature type="transmembrane region" description="Helical" evidence="2">
    <location>
        <begin position="286"/>
        <end position="310"/>
    </location>
</feature>
<dbReference type="Pfam" id="PF26366">
    <property type="entry name" value="DUF8094"/>
    <property type="match status" value="1"/>
</dbReference>
<evidence type="ECO:0000313" key="5">
    <source>
        <dbReference type="Proteomes" id="UP000218965"/>
    </source>
</evidence>
<evidence type="ECO:0000256" key="1">
    <source>
        <dbReference type="SAM" id="MobiDB-lite"/>
    </source>
</evidence>
<dbReference type="InterPro" id="IPR058407">
    <property type="entry name" value="DUF8094"/>
</dbReference>
<keyword evidence="2" id="KW-1133">Transmembrane helix</keyword>
<reference evidence="5" key="1">
    <citation type="submission" date="2015-12" db="EMBL/GenBank/DDBJ databases">
        <authorList>
            <person name="Shamseldin A."/>
            <person name="Moawad H."/>
            <person name="Abd El-Rahim W.M."/>
            <person name="Sadowsky M.J."/>
        </authorList>
    </citation>
    <scope>NUCLEOTIDE SEQUENCE [LARGE SCALE GENOMIC DNA]</scope>
    <source>
        <strain evidence="5">JAM AC0309</strain>
    </source>
</reference>
<dbReference type="Proteomes" id="UP000218965">
    <property type="component" value="Chromosome"/>
</dbReference>
<feature type="compositionally biased region" description="Low complexity" evidence="1">
    <location>
        <begin position="71"/>
        <end position="80"/>
    </location>
</feature>
<dbReference type="RefSeq" id="WP_096422333.1">
    <property type="nucleotide sequence ID" value="NZ_AP017315.1"/>
</dbReference>
<feature type="region of interest" description="Disordered" evidence="1">
    <location>
        <begin position="71"/>
        <end position="105"/>
    </location>
</feature>
<keyword evidence="2" id="KW-0472">Membrane</keyword>
<organism evidence="4 5">
    <name type="scientific">Microcella alkaliphila</name>
    <dbReference type="NCBI Taxonomy" id="279828"/>
    <lineage>
        <taxon>Bacteria</taxon>
        <taxon>Bacillati</taxon>
        <taxon>Actinomycetota</taxon>
        <taxon>Actinomycetes</taxon>
        <taxon>Micrococcales</taxon>
        <taxon>Microbacteriaceae</taxon>
        <taxon>Microcella</taxon>
    </lineage>
</organism>
<protein>
    <recommendedName>
        <fullName evidence="3">DUF8094 domain-containing protein</fullName>
    </recommendedName>
</protein>
<proteinExistence type="predicted"/>
<evidence type="ECO:0000313" key="4">
    <source>
        <dbReference type="EMBL" id="BAU32865.1"/>
    </source>
</evidence>
<dbReference type="KEGG" id="malk:MalAC0309_2020"/>
<feature type="transmembrane region" description="Helical" evidence="2">
    <location>
        <begin position="218"/>
        <end position="239"/>
    </location>
</feature>
<feature type="domain" description="DUF8094" evidence="3">
    <location>
        <begin position="330"/>
        <end position="623"/>
    </location>
</feature>
<sequence>MRFLVAIVLFVVALASGGLGLAQRTVLAPPDAVTSELQLSSTAPITVIDGAALNAYEGSQTITIAGGVEAPETDAAPADPTDGDATDGEATEGEATEGGAAEGDAADVVTQTDAVAVTYGRTVDVIGWVGEAPYTLITLDTETGELVAQAVRGTESQVPSPLGSDLWFGEFEGEGDLGLTLNVPADVSLLVVSDGTLPAPQGYTVTWPLDSSTPYSGWLILAGIAFMVLGFIALLWGLFHWRRQRGPRRKTPRMPKAPRPSRYRPTRPRAAIARPKGRRAIGRGMVIPALALGTALTLGACTADGVMTFGPSPSPSASEPGDELVTPPIAVNERQLERIVARIGDRIAQADEDLDADLAATRMAGPALELRQASYAIRAEDSDLGALPAIPVGNVRVALPQQTDIWPRTVFAVVEDAEDETLPPLAMVLIQEDPRSQYKVHYAVTVVPANPFPDSPPASIGTARLPADTSLMSVVPQDIAPAYAELLLEGTEAEGAALFDLDSDVLIEQIGAAAKAERAESLPETAEIAFSNAVGEGETIVLATNDTGGLVTAYIIETETVTPIQDGAAVNASGAVQALSGVEQSTNGIVARYGVQLLFYVPPLGSDAPVLLLGYTQGLISASEVS</sequence>
<gene>
    <name evidence="4" type="ORF">MalAC0309_2020</name>
</gene>
<accession>A0A0U5BE83</accession>
<keyword evidence="2" id="KW-0812">Transmembrane</keyword>
<dbReference type="EMBL" id="AP017315">
    <property type="protein sequence ID" value="BAU32865.1"/>
    <property type="molecule type" value="Genomic_DNA"/>
</dbReference>
<feature type="compositionally biased region" description="Acidic residues" evidence="1">
    <location>
        <begin position="81"/>
        <end position="95"/>
    </location>
</feature>
<feature type="region of interest" description="Disordered" evidence="1">
    <location>
        <begin position="247"/>
        <end position="267"/>
    </location>
</feature>
<evidence type="ECO:0000259" key="3">
    <source>
        <dbReference type="Pfam" id="PF26366"/>
    </source>
</evidence>